<feature type="transmembrane region" description="Helical" evidence="8">
    <location>
        <begin position="311"/>
        <end position="327"/>
    </location>
</feature>
<evidence type="ECO:0000256" key="1">
    <source>
        <dbReference type="ARBA" id="ARBA00004141"/>
    </source>
</evidence>
<feature type="transmembrane region" description="Helical" evidence="8">
    <location>
        <begin position="339"/>
        <end position="360"/>
    </location>
</feature>
<accession>A0ABM5M1A8</accession>
<dbReference type="Proteomes" id="UP000006867">
    <property type="component" value="Chromosome"/>
</dbReference>
<comment type="subcellular location">
    <subcellularLocation>
        <location evidence="1">Membrane</location>
        <topology evidence="1">Multi-pass membrane protein</topology>
    </subcellularLocation>
</comment>
<proteinExistence type="inferred from homology"/>
<reference evidence="9 10" key="1">
    <citation type="journal article" date="2011" name="Front. Microbiol.">
        <title>Genomic signatures of strain selection and enhancement in Bacillus atrophaeus var. globigii, a historical biowarfare simulant.</title>
        <authorList>
            <person name="Gibbons H.S."/>
            <person name="Broomall S.M."/>
            <person name="McNew L.A."/>
            <person name="Daligault H."/>
            <person name="Chapman C."/>
            <person name="Bruce D."/>
            <person name="Karavis M."/>
            <person name="Krepps M."/>
            <person name="McGregor P.A."/>
            <person name="Hong C."/>
            <person name="Park K.H."/>
            <person name="Akmal A."/>
            <person name="Feldman A."/>
            <person name="Lin J.S."/>
            <person name="Chang W.E."/>
            <person name="Higgs B.W."/>
            <person name="Demirev P."/>
            <person name="Lindquist J."/>
            <person name="Liem A."/>
            <person name="Fochler E."/>
            <person name="Read T.D."/>
            <person name="Tapia R."/>
            <person name="Johnson S."/>
            <person name="Bishop-Lilly K.A."/>
            <person name="Detter C."/>
            <person name="Han C."/>
            <person name="Sozhamannan S."/>
            <person name="Rosenzweig C.N."/>
            <person name="Skowronski E.W."/>
        </authorList>
    </citation>
    <scope>NUCLEOTIDE SEQUENCE [LARGE SCALE GENOMIC DNA]</scope>
    <source>
        <strain evidence="9 10">1942</strain>
    </source>
</reference>
<sequence>MQMSQKKTPTKINSYEATAIISNTMLGAGLLSLPRTLTAKANSPDGWIVLMLEGLIFIFLIFLNTKIIQKHQYESYFDYVQEGFGRFLGSLLNLGITGYFIGVASFEARAMAEMVKFFLLENTPIQVILLSFIFCGIYLMIGGMSDISRLFPFFLTVTIIILLIVFAFSLQIFDINNMRPVLGQGMSSVVNSLTIVSVSFLGVEVMLFLPKYMKKRKQMFKSSAIGFSIPIFLYIITYVIVVGSLSVPEVVSIIWPTITLFQSFETKGLFVERFESFLLIVWIIQFFTTYVMYTFFAASGLKKVFRSSNKTGIFIISVVTFFISLWPKDANQVMAFSDYLGYVFLGLFVMPFVTFLLVALKRRLKAQ</sequence>
<keyword evidence="6 8" id="KW-1133">Transmembrane helix</keyword>
<dbReference type="NCBIfam" id="TIGR00912">
    <property type="entry name" value="2A0309"/>
    <property type="match status" value="1"/>
</dbReference>
<evidence type="ECO:0000256" key="6">
    <source>
        <dbReference type="ARBA" id="ARBA00022989"/>
    </source>
</evidence>
<feature type="transmembrane region" description="Helical" evidence="8">
    <location>
        <begin position="12"/>
        <end position="34"/>
    </location>
</feature>
<protein>
    <submittedName>
        <fullName evidence="9">GerA germination receptor protein</fullName>
    </submittedName>
</protein>
<evidence type="ECO:0000256" key="4">
    <source>
        <dbReference type="ARBA" id="ARBA00022544"/>
    </source>
</evidence>
<dbReference type="PANTHER" id="PTHR34975:SF2">
    <property type="entry name" value="SPORE GERMINATION PROTEIN A2"/>
    <property type="match status" value="1"/>
</dbReference>
<feature type="transmembrane region" description="Helical" evidence="8">
    <location>
        <begin position="153"/>
        <end position="173"/>
    </location>
</feature>
<organism evidence="9 10">
    <name type="scientific">Bacillus atrophaeus (strain 1942)</name>
    <dbReference type="NCBI Taxonomy" id="720555"/>
    <lineage>
        <taxon>Bacteria</taxon>
        <taxon>Bacillati</taxon>
        <taxon>Bacillota</taxon>
        <taxon>Bacilli</taxon>
        <taxon>Bacillales</taxon>
        <taxon>Bacillaceae</taxon>
        <taxon>Bacillus</taxon>
    </lineage>
</organism>
<dbReference type="PANTHER" id="PTHR34975">
    <property type="entry name" value="SPORE GERMINATION PROTEIN A2"/>
    <property type="match status" value="1"/>
</dbReference>
<dbReference type="InterPro" id="IPR004761">
    <property type="entry name" value="Spore_GerAB"/>
</dbReference>
<feature type="transmembrane region" description="Helical" evidence="8">
    <location>
        <begin position="193"/>
        <end position="210"/>
    </location>
</feature>
<evidence type="ECO:0000313" key="9">
    <source>
        <dbReference type="EMBL" id="ADP33812.1"/>
    </source>
</evidence>
<comment type="similarity">
    <text evidence="2">Belongs to the amino acid-polyamine-organocation (APC) superfamily. Spore germination protein (SGP) (TC 2.A.3.9) family.</text>
</comment>
<keyword evidence="5 8" id="KW-0812">Transmembrane</keyword>
<dbReference type="EMBL" id="CP002207">
    <property type="protein sequence ID" value="ADP33812.1"/>
    <property type="molecule type" value="Genomic_DNA"/>
</dbReference>
<evidence type="ECO:0000256" key="7">
    <source>
        <dbReference type="ARBA" id="ARBA00023136"/>
    </source>
</evidence>
<feature type="transmembrane region" description="Helical" evidence="8">
    <location>
        <begin position="124"/>
        <end position="141"/>
    </location>
</feature>
<feature type="transmembrane region" description="Helical" evidence="8">
    <location>
        <begin position="84"/>
        <end position="104"/>
    </location>
</feature>
<evidence type="ECO:0000256" key="8">
    <source>
        <dbReference type="SAM" id="Phobius"/>
    </source>
</evidence>
<feature type="transmembrane region" description="Helical" evidence="8">
    <location>
        <begin position="231"/>
        <end position="256"/>
    </location>
</feature>
<keyword evidence="4" id="KW-0309">Germination</keyword>
<keyword evidence="3" id="KW-0813">Transport</keyword>
<evidence type="ECO:0000313" key="10">
    <source>
        <dbReference type="Proteomes" id="UP000006867"/>
    </source>
</evidence>
<keyword evidence="7 8" id="KW-0472">Membrane</keyword>
<gene>
    <name evidence="9" type="ordered locus">BATR1942_14450</name>
</gene>
<evidence type="ECO:0000256" key="5">
    <source>
        <dbReference type="ARBA" id="ARBA00022692"/>
    </source>
</evidence>
<keyword evidence="10" id="KW-1185">Reference proteome</keyword>
<keyword evidence="9" id="KW-0675">Receptor</keyword>
<evidence type="ECO:0000256" key="2">
    <source>
        <dbReference type="ARBA" id="ARBA00007998"/>
    </source>
</evidence>
<feature type="transmembrane region" description="Helical" evidence="8">
    <location>
        <begin position="46"/>
        <end position="63"/>
    </location>
</feature>
<dbReference type="Pfam" id="PF03845">
    <property type="entry name" value="Spore_permease"/>
    <property type="match status" value="1"/>
</dbReference>
<name>A0ABM5M1A8_BACA1</name>
<feature type="transmembrane region" description="Helical" evidence="8">
    <location>
        <begin position="276"/>
        <end position="299"/>
    </location>
</feature>
<evidence type="ECO:0000256" key="3">
    <source>
        <dbReference type="ARBA" id="ARBA00022448"/>
    </source>
</evidence>